<proteinExistence type="predicted"/>
<keyword evidence="2" id="KW-1185">Reference proteome</keyword>
<organism evidence="1 2">
    <name type="scientific">Thalassovita gelatinovora</name>
    <name type="common">Thalassobius gelatinovorus</name>
    <dbReference type="NCBI Taxonomy" id="53501"/>
    <lineage>
        <taxon>Bacteria</taxon>
        <taxon>Pseudomonadati</taxon>
        <taxon>Pseudomonadota</taxon>
        <taxon>Alphaproteobacteria</taxon>
        <taxon>Rhodobacterales</taxon>
        <taxon>Roseobacteraceae</taxon>
        <taxon>Thalassovita</taxon>
    </lineage>
</organism>
<dbReference type="AlphaFoldDB" id="A0A0P1FZR1"/>
<evidence type="ECO:0008006" key="3">
    <source>
        <dbReference type="Google" id="ProtNLM"/>
    </source>
</evidence>
<evidence type="ECO:0000313" key="1">
    <source>
        <dbReference type="EMBL" id="CUH65374.1"/>
    </source>
</evidence>
<sequence>MADPRLADLVGRVRRFLEPRWSEWHLHEGSPALRTPSQGTCGRSSLFLCQVLQQHGIVAGFAAGDPTEGQKGFHTAQGWKGHAWVEAENKILDVTADQFGLPPVVITGTDDPRYGRGTDTSEPEFIARRQRMVRELMTDWMAQNEEKAI</sequence>
<accession>A0A0P1FZR1</accession>
<gene>
    <name evidence="1" type="ORF">TG4357_01828</name>
</gene>
<protein>
    <recommendedName>
        <fullName evidence="3">Transglutaminase-like superfamily protein</fullName>
    </recommendedName>
</protein>
<dbReference type="OrthoDB" id="573272at2"/>
<dbReference type="Proteomes" id="UP000051587">
    <property type="component" value="Unassembled WGS sequence"/>
</dbReference>
<dbReference type="STRING" id="53501.SAMN04488043_110116"/>
<dbReference type="RefSeq" id="WP_058262565.1">
    <property type="nucleotide sequence ID" value="NZ_CP051181.1"/>
</dbReference>
<name>A0A0P1FZR1_THAGE</name>
<reference evidence="1 2" key="1">
    <citation type="submission" date="2015-09" db="EMBL/GenBank/DDBJ databases">
        <authorList>
            <consortium name="Swine Surveillance"/>
        </authorList>
    </citation>
    <scope>NUCLEOTIDE SEQUENCE [LARGE SCALE GENOMIC DNA]</scope>
    <source>
        <strain evidence="1 2">CECT 4357</strain>
    </source>
</reference>
<dbReference type="EMBL" id="CYSA01000016">
    <property type="protein sequence ID" value="CUH65374.1"/>
    <property type="molecule type" value="Genomic_DNA"/>
</dbReference>
<evidence type="ECO:0000313" key="2">
    <source>
        <dbReference type="Proteomes" id="UP000051587"/>
    </source>
</evidence>